<dbReference type="EMBL" id="AVOT02103347">
    <property type="protein sequence ID" value="MBW0578694.1"/>
    <property type="molecule type" value="Genomic_DNA"/>
</dbReference>
<organism evidence="1 2">
    <name type="scientific">Austropuccinia psidii MF-1</name>
    <dbReference type="NCBI Taxonomy" id="1389203"/>
    <lineage>
        <taxon>Eukaryota</taxon>
        <taxon>Fungi</taxon>
        <taxon>Dikarya</taxon>
        <taxon>Basidiomycota</taxon>
        <taxon>Pucciniomycotina</taxon>
        <taxon>Pucciniomycetes</taxon>
        <taxon>Pucciniales</taxon>
        <taxon>Sphaerophragmiaceae</taxon>
        <taxon>Austropuccinia</taxon>
    </lineage>
</organism>
<reference evidence="1" key="1">
    <citation type="submission" date="2021-03" db="EMBL/GenBank/DDBJ databases">
        <title>Draft genome sequence of rust myrtle Austropuccinia psidii MF-1, a brazilian biotype.</title>
        <authorList>
            <person name="Quecine M.C."/>
            <person name="Pachon D.M.R."/>
            <person name="Bonatelli M.L."/>
            <person name="Correr F.H."/>
            <person name="Franceschini L.M."/>
            <person name="Leite T.F."/>
            <person name="Margarido G.R.A."/>
            <person name="Almeida C.A."/>
            <person name="Ferrarezi J.A."/>
            <person name="Labate C.A."/>
        </authorList>
    </citation>
    <scope>NUCLEOTIDE SEQUENCE</scope>
    <source>
        <strain evidence="1">MF-1</strain>
    </source>
</reference>
<protein>
    <submittedName>
        <fullName evidence="1">Uncharacterized protein</fullName>
    </submittedName>
</protein>
<proteinExistence type="predicted"/>
<accession>A0A9Q3KF90</accession>
<name>A0A9Q3KF90_9BASI</name>
<comment type="caution">
    <text evidence="1">The sequence shown here is derived from an EMBL/GenBank/DDBJ whole genome shotgun (WGS) entry which is preliminary data.</text>
</comment>
<gene>
    <name evidence="1" type="ORF">O181_118409</name>
</gene>
<dbReference type="AlphaFoldDB" id="A0A9Q3KF90"/>
<keyword evidence="2" id="KW-1185">Reference proteome</keyword>
<evidence type="ECO:0000313" key="1">
    <source>
        <dbReference type="EMBL" id="MBW0578694.1"/>
    </source>
</evidence>
<evidence type="ECO:0000313" key="2">
    <source>
        <dbReference type="Proteomes" id="UP000765509"/>
    </source>
</evidence>
<sequence length="96" mass="10948">MIQVVTDLSNATSPEHPRYAEVQRLKTSAENAPALPQTTDLTKFLIFLIPNLLNSPRTDALQLRNIGRILDNLSLNFLSILTLNLDRLVRFYRKTL</sequence>
<dbReference type="Proteomes" id="UP000765509">
    <property type="component" value="Unassembled WGS sequence"/>
</dbReference>